<feature type="domain" description="C2H2-type" evidence="9">
    <location>
        <begin position="444"/>
        <end position="471"/>
    </location>
</feature>
<evidence type="ECO:0000256" key="6">
    <source>
        <dbReference type="ARBA" id="ARBA00023242"/>
    </source>
</evidence>
<dbReference type="Gene3D" id="6.10.140.140">
    <property type="match status" value="1"/>
</dbReference>
<evidence type="ECO:0000259" key="9">
    <source>
        <dbReference type="PROSITE" id="PS50157"/>
    </source>
</evidence>
<dbReference type="CDD" id="cd07765">
    <property type="entry name" value="KRAB_A-box"/>
    <property type="match status" value="1"/>
</dbReference>
<reference evidence="11" key="1">
    <citation type="submission" date="2023-12" db="EMBL/GenBank/DDBJ databases">
        <authorList>
            <person name="Brown T."/>
        </authorList>
    </citation>
    <scope>NUCLEOTIDE SEQUENCE</scope>
</reference>
<feature type="domain" description="C2H2-type" evidence="9">
    <location>
        <begin position="304"/>
        <end position="331"/>
    </location>
</feature>
<feature type="domain" description="C2H2-type" evidence="9">
    <location>
        <begin position="154"/>
        <end position="181"/>
    </location>
</feature>
<evidence type="ECO:0000313" key="11">
    <source>
        <dbReference type="EMBL" id="CAK6441746.1"/>
    </source>
</evidence>
<keyword evidence="6" id="KW-0539">Nucleus</keyword>
<dbReference type="InterPro" id="IPR036236">
    <property type="entry name" value="Znf_C2H2_sf"/>
</dbReference>
<keyword evidence="2" id="KW-0479">Metal-binding</keyword>
<name>A0ABN9ZYH2_PIPNA</name>
<dbReference type="Proteomes" id="UP001314169">
    <property type="component" value="Chromosome 2"/>
</dbReference>
<evidence type="ECO:0000256" key="3">
    <source>
        <dbReference type="ARBA" id="ARBA00022737"/>
    </source>
</evidence>
<keyword evidence="5" id="KW-0862">Zinc</keyword>
<feature type="domain" description="C2H2-type" evidence="9">
    <location>
        <begin position="276"/>
        <end position="303"/>
    </location>
</feature>
<dbReference type="PROSITE" id="PS00028">
    <property type="entry name" value="ZINC_FINGER_C2H2_1"/>
    <property type="match status" value="11"/>
</dbReference>
<dbReference type="SMART" id="SM00349">
    <property type="entry name" value="KRAB"/>
    <property type="match status" value="1"/>
</dbReference>
<evidence type="ECO:0000256" key="4">
    <source>
        <dbReference type="ARBA" id="ARBA00022771"/>
    </source>
</evidence>
<dbReference type="PROSITE" id="PS50157">
    <property type="entry name" value="ZINC_FINGER_C2H2_2"/>
    <property type="match status" value="11"/>
</dbReference>
<dbReference type="Gene3D" id="3.30.160.60">
    <property type="entry name" value="Classic Zinc Finger"/>
    <property type="match status" value="11"/>
</dbReference>
<dbReference type="SUPFAM" id="SSF109640">
    <property type="entry name" value="KRAB domain (Kruppel-associated box)"/>
    <property type="match status" value="1"/>
</dbReference>
<comment type="similarity">
    <text evidence="1">Belongs to the krueppel C2H2-type zinc-finger protein family.</text>
</comment>
<dbReference type="PROSITE" id="PS50805">
    <property type="entry name" value="KRAB"/>
    <property type="match status" value="1"/>
</dbReference>
<feature type="region of interest" description="Disordered" evidence="8">
    <location>
        <begin position="1"/>
        <end position="37"/>
    </location>
</feature>
<feature type="domain" description="C2H2-type" evidence="9">
    <location>
        <begin position="416"/>
        <end position="443"/>
    </location>
</feature>
<gene>
    <name evidence="11" type="ORF">MPIPNATIZW_LOCUS10052</name>
</gene>
<dbReference type="Pfam" id="PF01352">
    <property type="entry name" value="KRAB"/>
    <property type="match status" value="1"/>
</dbReference>
<dbReference type="InterPro" id="IPR036051">
    <property type="entry name" value="KRAB_dom_sf"/>
</dbReference>
<evidence type="ECO:0000256" key="1">
    <source>
        <dbReference type="ARBA" id="ARBA00006991"/>
    </source>
</evidence>
<protein>
    <submittedName>
        <fullName evidence="11">Uncharacterized protein</fullName>
    </submittedName>
</protein>
<evidence type="ECO:0000313" key="12">
    <source>
        <dbReference type="Proteomes" id="UP001314169"/>
    </source>
</evidence>
<dbReference type="InterPro" id="IPR013087">
    <property type="entry name" value="Znf_C2H2_type"/>
</dbReference>
<feature type="compositionally biased region" description="Polar residues" evidence="8">
    <location>
        <begin position="12"/>
        <end position="26"/>
    </location>
</feature>
<feature type="domain" description="C2H2-type" evidence="9">
    <location>
        <begin position="360"/>
        <end position="387"/>
    </location>
</feature>
<feature type="domain" description="C2H2-type" evidence="9">
    <location>
        <begin position="472"/>
        <end position="499"/>
    </location>
</feature>
<evidence type="ECO:0000259" key="10">
    <source>
        <dbReference type="PROSITE" id="PS50805"/>
    </source>
</evidence>
<dbReference type="SUPFAM" id="SSF57667">
    <property type="entry name" value="beta-beta-alpha zinc fingers"/>
    <property type="match status" value="6"/>
</dbReference>
<feature type="domain" description="C2H2-type" evidence="9">
    <location>
        <begin position="500"/>
        <end position="527"/>
    </location>
</feature>
<proteinExistence type="inferred from homology"/>
<feature type="domain" description="C2H2-type" evidence="9">
    <location>
        <begin position="332"/>
        <end position="359"/>
    </location>
</feature>
<dbReference type="EMBL" id="OY882859">
    <property type="protein sequence ID" value="CAK6441746.1"/>
    <property type="molecule type" value="Genomic_DNA"/>
</dbReference>
<sequence>MRRRKSPGPHQPATQVTRTRPRTGTSVHRVASAPTTRTLVRPQRPPAEVGVTFEDVAICFSKKEWCLLDEAQRHLYLEVMLENYDLISSLGCCCGAEDEAPTDQHVSVRVSQAKNPNVALSSQKSHPCESCGIVLRDIFYLVENQETQHSQKLLRCGACGKRFYLSTKCPQHQEQHVREMHFIRGVDRAPRAKGCRFNVSQKPFTSEEVGQDVLNSSGHIQEQAAHTTGRPSEMSASGVSFKRRKSDYARKECKKAIGCNQTIAQDRGACTGVQCFTCCECKKYFTRISDLHNHQKVHTGERPYECGECGKCFRLHANLIVHSRVHSAKKSHECGECGKSFSQNASLIQHQRVHTGEKPYECDKCGKSFSQSASLIQHQRVHTGEKPYECGECGKLFTRLSGIYRHQRLHTGERPYECSECGKSFVTNYHLRCHQRSHTGERPYKCSECGKSFINDSGLRCHQRCHTGEKPYKCGECGKSFSQSASLVQHQRVHTGEKPYECGECGKYFTSTSGLYRHQRLHTGERPYECSECGKSFVTNYHLCCHQRVHMSKAL</sequence>
<organism evidence="11 12">
    <name type="scientific">Pipistrellus nathusii</name>
    <name type="common">Nathusius' pipistrelle</name>
    <dbReference type="NCBI Taxonomy" id="59473"/>
    <lineage>
        <taxon>Eukaryota</taxon>
        <taxon>Metazoa</taxon>
        <taxon>Chordata</taxon>
        <taxon>Craniata</taxon>
        <taxon>Vertebrata</taxon>
        <taxon>Euteleostomi</taxon>
        <taxon>Mammalia</taxon>
        <taxon>Eutheria</taxon>
        <taxon>Laurasiatheria</taxon>
        <taxon>Chiroptera</taxon>
        <taxon>Yangochiroptera</taxon>
        <taxon>Vespertilionidae</taxon>
        <taxon>Pipistrellus</taxon>
    </lineage>
</organism>
<dbReference type="PANTHER" id="PTHR24393">
    <property type="entry name" value="ZINC FINGER PROTEIN"/>
    <property type="match status" value="1"/>
</dbReference>
<keyword evidence="12" id="KW-1185">Reference proteome</keyword>
<dbReference type="InterPro" id="IPR001909">
    <property type="entry name" value="KRAB"/>
</dbReference>
<keyword evidence="3" id="KW-0677">Repeat</keyword>
<evidence type="ECO:0000256" key="5">
    <source>
        <dbReference type="ARBA" id="ARBA00022833"/>
    </source>
</evidence>
<dbReference type="PANTHER" id="PTHR24393:SF100">
    <property type="entry name" value="ZINC FINGER PROTEIN-RELATED"/>
    <property type="match status" value="1"/>
</dbReference>
<evidence type="ECO:0000256" key="8">
    <source>
        <dbReference type="SAM" id="MobiDB-lite"/>
    </source>
</evidence>
<feature type="domain" description="C2H2-type" evidence="9">
    <location>
        <begin position="388"/>
        <end position="415"/>
    </location>
</feature>
<feature type="domain" description="KRAB" evidence="10">
    <location>
        <begin position="51"/>
        <end position="129"/>
    </location>
</feature>
<keyword evidence="4 7" id="KW-0863">Zinc-finger</keyword>
<evidence type="ECO:0000256" key="7">
    <source>
        <dbReference type="PROSITE-ProRule" id="PRU00042"/>
    </source>
</evidence>
<dbReference type="SMART" id="SM00355">
    <property type="entry name" value="ZnF_C2H2"/>
    <property type="match status" value="11"/>
</dbReference>
<dbReference type="Pfam" id="PF00096">
    <property type="entry name" value="zf-C2H2"/>
    <property type="match status" value="8"/>
</dbReference>
<feature type="domain" description="C2H2-type" evidence="9">
    <location>
        <begin position="528"/>
        <end position="555"/>
    </location>
</feature>
<evidence type="ECO:0000256" key="2">
    <source>
        <dbReference type="ARBA" id="ARBA00022723"/>
    </source>
</evidence>
<accession>A0ABN9ZYH2</accession>